<evidence type="ECO:0000313" key="5">
    <source>
        <dbReference type="Proteomes" id="UP001153076"/>
    </source>
</evidence>
<dbReference type="InterPro" id="IPR053932">
    <property type="entry name" value="GeBP-like_DBD"/>
</dbReference>
<dbReference type="PANTHER" id="PTHR31662:SF33">
    <property type="entry name" value="DNA-BINDING STOREKEEPER PROTEIN TRANSCRIPTIONAL REGULATOR-LIKE PROTEIN"/>
    <property type="match status" value="1"/>
</dbReference>
<feature type="compositionally biased region" description="Acidic residues" evidence="2">
    <location>
        <begin position="48"/>
        <end position="62"/>
    </location>
</feature>
<evidence type="ECO:0000256" key="2">
    <source>
        <dbReference type="SAM" id="MobiDB-lite"/>
    </source>
</evidence>
<keyword evidence="5" id="KW-1185">Reference proteome</keyword>
<sequence length="523" mass="56789">MARKGREQPVEAPPPAASSSDDEEEDDDSSDDEQQQQQQQQQQGSSSTEEEDEDDENAEEENSPSPPPPKDQTQKKQPGSPKATEPDSGSDSDPDSDSALPPPKKPTTMDAKKSKPKPAAPGTVTVLASPAPVAKAKRKAPGKNDKGTPKKAKKEKVEVSGAPQDEGKKPLFQRLWSEGDEIAILQGIIEYKAKKGTDPMADADGFIEFVKKSLHVDVSRSQIISKVRALKRKFETAKKKKKITDPHGVKMFELSKRIWETDEVKNDGVVDGKDSKLRFQNVKKKAGSVEKLMGGKNEPVSEVEKEEKLQNGMISRGEKELNLEDLVNFGSMKDGFLREGVKLLGEDEKAKLDEKWRKQSMTEMEVYLKRLDLIRELTQKTLNAINFSAFAVILNRGGAHIANVLEELASEVLEGLLLFLGLGGDDGVKVIAEVLGPKAETAGGSRRWTNGDLLGLGEGGLGLDKRSSGNSDSNEAQHGPTAGLRLLLGLGPDCEARSSNSHAAAAWRDKAARVEAAVQHGLR</sequence>
<accession>A0A9Q1JHE2</accession>
<comment type="caution">
    <text evidence="4">The sequence shown here is derived from an EMBL/GenBank/DDBJ whole genome shotgun (WGS) entry which is preliminary data.</text>
</comment>
<dbReference type="AlphaFoldDB" id="A0A9Q1JHE2"/>
<feature type="region of interest" description="Disordered" evidence="2">
    <location>
        <begin position="1"/>
        <end position="170"/>
    </location>
</feature>
<comment type="similarity">
    <text evidence="1">Belongs to the GeBP family.</text>
</comment>
<evidence type="ECO:0000313" key="4">
    <source>
        <dbReference type="EMBL" id="KAJ8420276.1"/>
    </source>
</evidence>
<feature type="compositionally biased region" description="Acidic residues" evidence="2">
    <location>
        <begin position="20"/>
        <end position="34"/>
    </location>
</feature>
<evidence type="ECO:0000259" key="3">
    <source>
        <dbReference type="Pfam" id="PF04504"/>
    </source>
</evidence>
<dbReference type="GO" id="GO:0006355">
    <property type="term" value="P:regulation of DNA-templated transcription"/>
    <property type="evidence" value="ECO:0007669"/>
    <property type="project" value="InterPro"/>
</dbReference>
<proteinExistence type="inferred from homology"/>
<dbReference type="Proteomes" id="UP001153076">
    <property type="component" value="Unassembled WGS sequence"/>
</dbReference>
<dbReference type="PANTHER" id="PTHR31662">
    <property type="entry name" value="BNAANNG10740D PROTEIN-RELATED"/>
    <property type="match status" value="1"/>
</dbReference>
<evidence type="ECO:0000256" key="1">
    <source>
        <dbReference type="ARBA" id="ARBA00010820"/>
    </source>
</evidence>
<dbReference type="EMBL" id="JAKOGI010003620">
    <property type="protein sequence ID" value="KAJ8420276.1"/>
    <property type="molecule type" value="Genomic_DNA"/>
</dbReference>
<feature type="compositionally biased region" description="Low complexity" evidence="2">
    <location>
        <begin position="35"/>
        <end position="47"/>
    </location>
</feature>
<dbReference type="InterPro" id="IPR007592">
    <property type="entry name" value="GEBP"/>
</dbReference>
<protein>
    <recommendedName>
        <fullName evidence="3">Glabrous enhancer-binding protein-like DBD domain-containing protein</fullName>
    </recommendedName>
</protein>
<dbReference type="OrthoDB" id="661680at2759"/>
<reference evidence="4" key="1">
    <citation type="submission" date="2022-04" db="EMBL/GenBank/DDBJ databases">
        <title>Carnegiea gigantea Genome sequencing and assembly v2.</title>
        <authorList>
            <person name="Copetti D."/>
            <person name="Sanderson M.J."/>
            <person name="Burquez A."/>
            <person name="Wojciechowski M.F."/>
        </authorList>
    </citation>
    <scope>NUCLEOTIDE SEQUENCE</scope>
    <source>
        <strain evidence="4">SGP5-SGP5p</strain>
        <tissue evidence="4">Aerial part</tissue>
    </source>
</reference>
<feature type="domain" description="Glabrous enhancer-binding protein-like DBD" evidence="3">
    <location>
        <begin position="172"/>
        <end position="260"/>
    </location>
</feature>
<organism evidence="4 5">
    <name type="scientific">Carnegiea gigantea</name>
    <dbReference type="NCBI Taxonomy" id="171969"/>
    <lineage>
        <taxon>Eukaryota</taxon>
        <taxon>Viridiplantae</taxon>
        <taxon>Streptophyta</taxon>
        <taxon>Embryophyta</taxon>
        <taxon>Tracheophyta</taxon>
        <taxon>Spermatophyta</taxon>
        <taxon>Magnoliopsida</taxon>
        <taxon>eudicotyledons</taxon>
        <taxon>Gunneridae</taxon>
        <taxon>Pentapetalae</taxon>
        <taxon>Caryophyllales</taxon>
        <taxon>Cactineae</taxon>
        <taxon>Cactaceae</taxon>
        <taxon>Cactoideae</taxon>
        <taxon>Echinocereeae</taxon>
        <taxon>Carnegiea</taxon>
    </lineage>
</organism>
<gene>
    <name evidence="4" type="ORF">Cgig2_032983</name>
</gene>
<dbReference type="GO" id="GO:0005634">
    <property type="term" value="C:nucleus"/>
    <property type="evidence" value="ECO:0007669"/>
    <property type="project" value="TreeGrafter"/>
</dbReference>
<name>A0A9Q1JHE2_9CARY</name>
<dbReference type="Pfam" id="PF04504">
    <property type="entry name" value="GeBP-like_DBD"/>
    <property type="match status" value="1"/>
</dbReference>